<protein>
    <submittedName>
        <fullName evidence="1">Uncharacterized protein</fullName>
    </submittedName>
</protein>
<keyword evidence="2" id="KW-1185">Reference proteome</keyword>
<dbReference type="Proteomes" id="UP000217790">
    <property type="component" value="Unassembled WGS sequence"/>
</dbReference>
<reference evidence="2" key="1">
    <citation type="journal article" date="2017" name="Nat. Ecol. Evol.">
        <title>Genome expansion and lineage-specific genetic innovations in the forest pathogenic fungi Armillaria.</title>
        <authorList>
            <person name="Sipos G."/>
            <person name="Prasanna A.N."/>
            <person name="Walter M.C."/>
            <person name="O'Connor E."/>
            <person name="Balint B."/>
            <person name="Krizsan K."/>
            <person name="Kiss B."/>
            <person name="Hess J."/>
            <person name="Varga T."/>
            <person name="Slot J."/>
            <person name="Riley R."/>
            <person name="Boka B."/>
            <person name="Rigling D."/>
            <person name="Barry K."/>
            <person name="Lee J."/>
            <person name="Mihaltcheva S."/>
            <person name="LaButti K."/>
            <person name="Lipzen A."/>
            <person name="Waldron R."/>
            <person name="Moloney N.M."/>
            <person name="Sperisen C."/>
            <person name="Kredics L."/>
            <person name="Vagvoelgyi C."/>
            <person name="Patrignani A."/>
            <person name="Fitzpatrick D."/>
            <person name="Nagy I."/>
            <person name="Doyle S."/>
            <person name="Anderson J.B."/>
            <person name="Grigoriev I.V."/>
            <person name="Gueldener U."/>
            <person name="Muensterkoetter M."/>
            <person name="Nagy L.G."/>
        </authorList>
    </citation>
    <scope>NUCLEOTIDE SEQUENCE [LARGE SCALE GENOMIC DNA]</scope>
    <source>
        <strain evidence="2">Ar21-2</strain>
    </source>
</reference>
<name>A0A2H3E2G3_ARMGA</name>
<evidence type="ECO:0000313" key="1">
    <source>
        <dbReference type="EMBL" id="PBL01646.1"/>
    </source>
</evidence>
<dbReference type="STRING" id="47427.A0A2H3E2G3"/>
<dbReference type="AlphaFoldDB" id="A0A2H3E2G3"/>
<evidence type="ECO:0000313" key="2">
    <source>
        <dbReference type="Proteomes" id="UP000217790"/>
    </source>
</evidence>
<proteinExistence type="predicted"/>
<gene>
    <name evidence="1" type="ORF">ARMGADRAFT_1071176</name>
</gene>
<accession>A0A2H3E2G3</accession>
<dbReference type="EMBL" id="KZ293645">
    <property type="protein sequence ID" value="PBL01646.1"/>
    <property type="molecule type" value="Genomic_DNA"/>
</dbReference>
<sequence length="125" mass="14711">MNELEVQLGSFERLAEFRTQRKRLVEDVNNGAERCKTWVYANARKKAYESESLRDEKISMLKTRLFELGYTERDVEGIRWQSSVVRDAELTRRVGAGYVPVSRQRSKKTVVRRYTHVLKLRMASP</sequence>
<dbReference type="OrthoDB" id="10444345at2759"/>
<organism evidence="1 2">
    <name type="scientific">Armillaria gallica</name>
    <name type="common">Bulbous honey fungus</name>
    <name type="synonym">Armillaria bulbosa</name>
    <dbReference type="NCBI Taxonomy" id="47427"/>
    <lineage>
        <taxon>Eukaryota</taxon>
        <taxon>Fungi</taxon>
        <taxon>Dikarya</taxon>
        <taxon>Basidiomycota</taxon>
        <taxon>Agaricomycotina</taxon>
        <taxon>Agaricomycetes</taxon>
        <taxon>Agaricomycetidae</taxon>
        <taxon>Agaricales</taxon>
        <taxon>Marasmiineae</taxon>
        <taxon>Physalacriaceae</taxon>
        <taxon>Armillaria</taxon>
    </lineage>
</organism>
<dbReference type="InParanoid" id="A0A2H3E2G3"/>